<dbReference type="EMBL" id="BKCJ010002518">
    <property type="protein sequence ID" value="GEU49109.1"/>
    <property type="molecule type" value="Genomic_DNA"/>
</dbReference>
<keyword evidence="10" id="KW-0479">Metal-binding</keyword>
<comment type="caution">
    <text evidence="13">The sequence shown here is derived from an EMBL/GenBank/DDBJ whole genome shotgun (WGS) entry which is preliminary data.</text>
</comment>
<keyword evidence="6" id="KW-0064">Aspartyl protease</keyword>
<evidence type="ECO:0000256" key="8">
    <source>
        <dbReference type="ARBA" id="ARBA00022801"/>
    </source>
</evidence>
<evidence type="ECO:0000259" key="12">
    <source>
        <dbReference type="PROSITE" id="PS50158"/>
    </source>
</evidence>
<keyword evidence="5" id="KW-0540">Nuclease</keyword>
<dbReference type="SUPFAM" id="SSF57756">
    <property type="entry name" value="Retrovirus zinc finger-like domains"/>
    <property type="match status" value="1"/>
</dbReference>
<dbReference type="Gene3D" id="3.30.70.270">
    <property type="match status" value="2"/>
</dbReference>
<proteinExistence type="predicted"/>
<dbReference type="Gene3D" id="3.30.420.10">
    <property type="entry name" value="Ribonuclease H-like superfamily/Ribonuclease H"/>
    <property type="match status" value="1"/>
</dbReference>
<keyword evidence="3" id="KW-0808">Transferase</keyword>
<evidence type="ECO:0000256" key="3">
    <source>
        <dbReference type="ARBA" id="ARBA00022679"/>
    </source>
</evidence>
<dbReference type="InterPro" id="IPR043128">
    <property type="entry name" value="Rev_trsase/Diguanyl_cyclase"/>
</dbReference>
<dbReference type="PANTHER" id="PTHR33064">
    <property type="entry name" value="POL PROTEIN"/>
    <property type="match status" value="1"/>
</dbReference>
<dbReference type="PANTHER" id="PTHR33064:SF37">
    <property type="entry name" value="RIBONUCLEASE H"/>
    <property type="match status" value="1"/>
</dbReference>
<evidence type="ECO:0000256" key="7">
    <source>
        <dbReference type="ARBA" id="ARBA00022759"/>
    </source>
</evidence>
<evidence type="ECO:0000256" key="6">
    <source>
        <dbReference type="ARBA" id="ARBA00022750"/>
    </source>
</evidence>
<organism evidence="13">
    <name type="scientific">Tanacetum cinerariifolium</name>
    <name type="common">Dalmatian daisy</name>
    <name type="synonym">Chrysanthemum cinerariifolium</name>
    <dbReference type="NCBI Taxonomy" id="118510"/>
    <lineage>
        <taxon>Eukaryota</taxon>
        <taxon>Viridiplantae</taxon>
        <taxon>Streptophyta</taxon>
        <taxon>Embryophyta</taxon>
        <taxon>Tracheophyta</taxon>
        <taxon>Spermatophyta</taxon>
        <taxon>Magnoliopsida</taxon>
        <taxon>eudicotyledons</taxon>
        <taxon>Gunneridae</taxon>
        <taxon>Pentapetalae</taxon>
        <taxon>asterids</taxon>
        <taxon>campanulids</taxon>
        <taxon>Asterales</taxon>
        <taxon>Asteraceae</taxon>
        <taxon>Asteroideae</taxon>
        <taxon>Anthemideae</taxon>
        <taxon>Anthemidinae</taxon>
        <taxon>Tanacetum</taxon>
    </lineage>
</organism>
<keyword evidence="7" id="KW-0255">Endonuclease</keyword>
<keyword evidence="10" id="KW-0862">Zinc</keyword>
<keyword evidence="9" id="KW-0695">RNA-directed DNA polymerase</keyword>
<keyword evidence="10" id="KW-0863">Zinc-finger</keyword>
<reference evidence="13" key="1">
    <citation type="journal article" date="2019" name="Sci. Rep.">
        <title>Draft genome of Tanacetum cinerariifolium, the natural source of mosquito coil.</title>
        <authorList>
            <person name="Yamashiro T."/>
            <person name="Shiraishi A."/>
            <person name="Satake H."/>
            <person name="Nakayama K."/>
        </authorList>
    </citation>
    <scope>NUCLEOTIDE SEQUENCE</scope>
</reference>
<dbReference type="GO" id="GO:0004519">
    <property type="term" value="F:endonuclease activity"/>
    <property type="evidence" value="ECO:0007669"/>
    <property type="project" value="UniProtKB-KW"/>
</dbReference>
<dbReference type="Pfam" id="PF00078">
    <property type="entry name" value="RVT_1"/>
    <property type="match status" value="1"/>
</dbReference>
<dbReference type="Gene3D" id="4.10.60.10">
    <property type="entry name" value="Zinc finger, CCHC-type"/>
    <property type="match status" value="1"/>
</dbReference>
<dbReference type="InterPro" id="IPR043502">
    <property type="entry name" value="DNA/RNA_pol_sf"/>
</dbReference>
<protein>
    <recommendedName>
        <fullName evidence="1">RNA-directed DNA polymerase</fullName>
        <ecNumber evidence="1">2.7.7.49</ecNumber>
    </recommendedName>
</protein>
<dbReference type="InterPro" id="IPR041373">
    <property type="entry name" value="RT_RNaseH"/>
</dbReference>
<evidence type="ECO:0000256" key="1">
    <source>
        <dbReference type="ARBA" id="ARBA00012493"/>
    </source>
</evidence>
<feature type="region of interest" description="Disordered" evidence="11">
    <location>
        <begin position="158"/>
        <end position="189"/>
    </location>
</feature>
<dbReference type="InterPro" id="IPR036397">
    <property type="entry name" value="RNaseH_sf"/>
</dbReference>
<dbReference type="GO" id="GO:0003964">
    <property type="term" value="F:RNA-directed DNA polymerase activity"/>
    <property type="evidence" value="ECO:0007669"/>
    <property type="project" value="UniProtKB-KW"/>
</dbReference>
<dbReference type="GO" id="GO:0003676">
    <property type="term" value="F:nucleic acid binding"/>
    <property type="evidence" value="ECO:0007669"/>
    <property type="project" value="InterPro"/>
</dbReference>
<dbReference type="FunFam" id="3.30.70.270:FF:000003">
    <property type="entry name" value="Transposon Ty3-G Gag-Pol polyprotein"/>
    <property type="match status" value="1"/>
</dbReference>
<sequence>MAMIGRLSNTSYMGFQYSVDNVVDHLTTTGITAIPDDETTPGRVTILNESEERSDWDDDERSGGKILVIQEKLAQNQQDFLDEYLPQWVDQLATRKQRSELEWENSFATKRGKDHTVLHLLKNEEKDDDLPYPKFQKFKQLAAQIIKKHEEHAFPIATDDEESSTSYQPPPDAIMGPTVYPPARQNPQPAYKPDYQFGYRQGKGNTFYGGYDVISRWESITINRLNSQTWSDNKAKLAFVENLLGENDPQNITSQVRQLIIMEDPYRGSTDEQDKAYKDLDRVTCEETKNLWSFLEDFRQLAIKLGKLYFPSTMEKLFAKLPPSLSKKIEESFKARHPGLSAGVLPAIKFTHTFISEMCKDAALAKELRDLSLCSAIPIPSYYKNNRKKYGIKKSRTYKGKPYNSHVKPFKRKYKDDRGRVKKCKCFICRKKGHFAKDCKSKQGNIARSAVYQELDLNDNWDIISADFDDSSVYSISEAEGDVHQNINIMIQDTPFEEAAFMTIEEINESGDEQNIKEDYDSHHAFIKTVNVKRKQQHKPEEEKDFSSNEVRLLKELLKEKTEQVQQMIRDQAKEYYQGKIAMQEKEELWQTERSLEEFPPLGNSQVARPFMEAEAHYSGKTITALKIRKITTQLYNAKVEFEIPSCPMFGTTAIIDTGQQATHKIKQGSFLIEGNKFKIPLIYAFDMRDNNGIKMLIGANFLRSMKGTIRIERDEITIYKKVTRIKTLNQTEIAKIAELEISEEEFLEINKCIYFNQEGSKAFLEQFKLVIDRLKHQGYIEEEPLKHWKKNGELCKLDIINPHITIEDGPLKHVTSAMEDSFKKHVDSLLEIGAIRPSKSRHRTMAMIENSGTTIDHVTRREIKGKERMVFNYKSLNDNTYKDQYSLQGINTIIKRVGGAKVFSKFDLKSGFHQVAMDEESIPWTTKIDKCFKGTESFIAVYIDDILVFLKNEKEHAKHLEKMLKICEDNGLILSPTKMKIAVSTIDFLGAVIGEGTIKLQPHIIKKIVNFNEVELKTKKGLRPLYEKKNAHGDKRLKSSDYELVRKIKEQVQNLPDLKIPPENAYIILETDGCMEGWGGIVKWKKSKEDPRGLEKICAYASGKFSITQSIIDAEINPCINTLEKLKIYYLDKQEVTLRTDWQDIISFYNKTNSNKSSRVRWIKFANAVTGTGVKINIEHIEGKHNTLADSLSRLVNLCFAECTGEIKELAAAALHSVEEVLQSPQCLSKEYEDHLRISHEDFQPLPRIFTKTIFTHEEPRSLYRHYQLKANQTPIRMDKSNAWRSVAQDIKVSTAKEAVKAMRSLQAIIQCKAQICFGMLTKDNHWSDQREDVRVQNKETRRILIEMEALAQRLGRNNI</sequence>
<keyword evidence="4" id="KW-0548">Nucleotidyltransferase</keyword>
<dbReference type="InterPro" id="IPR000477">
    <property type="entry name" value="RT_dom"/>
</dbReference>
<dbReference type="EC" id="2.7.7.49" evidence="1"/>
<dbReference type="Gene3D" id="2.40.70.10">
    <property type="entry name" value="Acid Proteases"/>
    <property type="match status" value="1"/>
</dbReference>
<evidence type="ECO:0000256" key="9">
    <source>
        <dbReference type="ARBA" id="ARBA00022918"/>
    </source>
</evidence>
<feature type="domain" description="CCHC-type" evidence="12">
    <location>
        <begin position="425"/>
        <end position="441"/>
    </location>
</feature>
<evidence type="ECO:0000256" key="11">
    <source>
        <dbReference type="SAM" id="MobiDB-lite"/>
    </source>
</evidence>
<evidence type="ECO:0000256" key="5">
    <source>
        <dbReference type="ARBA" id="ARBA00022722"/>
    </source>
</evidence>
<dbReference type="InterPro" id="IPR036875">
    <property type="entry name" value="Znf_CCHC_sf"/>
</dbReference>
<dbReference type="PROSITE" id="PS50158">
    <property type="entry name" value="ZF_CCHC"/>
    <property type="match status" value="1"/>
</dbReference>
<dbReference type="GO" id="GO:0004190">
    <property type="term" value="F:aspartic-type endopeptidase activity"/>
    <property type="evidence" value="ECO:0007669"/>
    <property type="project" value="UniProtKB-KW"/>
</dbReference>
<accession>A0A6L2KJK3</accession>
<evidence type="ECO:0000256" key="10">
    <source>
        <dbReference type="PROSITE-ProRule" id="PRU00047"/>
    </source>
</evidence>
<name>A0A6L2KJK3_TANCI</name>
<dbReference type="Pfam" id="PF22909">
    <property type="entry name" value="Caulimovir_coat_dom"/>
    <property type="match status" value="1"/>
</dbReference>
<dbReference type="CDD" id="cd01647">
    <property type="entry name" value="RT_LTR"/>
    <property type="match status" value="1"/>
</dbReference>
<dbReference type="SMART" id="SM00343">
    <property type="entry name" value="ZnF_C2HC"/>
    <property type="match status" value="1"/>
</dbReference>
<dbReference type="Pfam" id="PF17917">
    <property type="entry name" value="RT_RNaseH"/>
    <property type="match status" value="1"/>
</dbReference>
<dbReference type="InterPro" id="IPR021109">
    <property type="entry name" value="Peptidase_aspartic_dom_sf"/>
</dbReference>
<evidence type="ECO:0000313" key="13">
    <source>
        <dbReference type="EMBL" id="GEU49109.1"/>
    </source>
</evidence>
<dbReference type="GO" id="GO:0008270">
    <property type="term" value="F:zinc ion binding"/>
    <property type="evidence" value="ECO:0007669"/>
    <property type="project" value="UniProtKB-KW"/>
</dbReference>
<evidence type="ECO:0000256" key="4">
    <source>
        <dbReference type="ARBA" id="ARBA00022695"/>
    </source>
</evidence>
<keyword evidence="8" id="KW-0378">Hydrolase</keyword>
<dbReference type="InterPro" id="IPR051320">
    <property type="entry name" value="Viral_Replic_Matur_Polypro"/>
</dbReference>
<gene>
    <name evidence="13" type="ORF">Tci_021087</name>
</gene>
<dbReference type="InterPro" id="IPR001878">
    <property type="entry name" value="Znf_CCHC"/>
</dbReference>
<dbReference type="SUPFAM" id="SSF56672">
    <property type="entry name" value="DNA/RNA polymerases"/>
    <property type="match status" value="1"/>
</dbReference>
<dbReference type="GO" id="GO:0006508">
    <property type="term" value="P:proteolysis"/>
    <property type="evidence" value="ECO:0007669"/>
    <property type="project" value="UniProtKB-KW"/>
</dbReference>
<dbReference type="Gene3D" id="3.10.10.10">
    <property type="entry name" value="HIV Type 1 Reverse Transcriptase, subunit A, domain 1"/>
    <property type="match status" value="1"/>
</dbReference>
<keyword evidence="2" id="KW-0645">Protease</keyword>
<evidence type="ECO:0000256" key="2">
    <source>
        <dbReference type="ARBA" id="ARBA00022670"/>
    </source>
</evidence>